<accession>A0A7V5LK10</accession>
<dbReference type="Proteomes" id="UP000886111">
    <property type="component" value="Unassembled WGS sequence"/>
</dbReference>
<dbReference type="GO" id="GO:0005524">
    <property type="term" value="F:ATP binding"/>
    <property type="evidence" value="ECO:0007669"/>
    <property type="project" value="UniProtKB-KW"/>
</dbReference>
<dbReference type="PROSITE" id="PS50893">
    <property type="entry name" value="ABC_TRANSPORTER_2"/>
    <property type="match status" value="1"/>
</dbReference>
<name>A0A7V5LK10_CALAY</name>
<dbReference type="InterPro" id="IPR017871">
    <property type="entry name" value="ABC_transporter-like_CS"/>
</dbReference>
<dbReference type="GO" id="GO:0022857">
    <property type="term" value="F:transmembrane transporter activity"/>
    <property type="evidence" value="ECO:0007669"/>
    <property type="project" value="TreeGrafter"/>
</dbReference>
<feature type="non-terminal residue" evidence="4">
    <location>
        <position position="1"/>
    </location>
</feature>
<dbReference type="AlphaFoldDB" id="A0A7V5LK10"/>
<dbReference type="PANTHER" id="PTHR24220:SF470">
    <property type="entry name" value="CELL DIVISION ATP-BINDING PROTEIN FTSE"/>
    <property type="match status" value="1"/>
</dbReference>
<evidence type="ECO:0000256" key="2">
    <source>
        <dbReference type="ARBA" id="ARBA00022840"/>
    </source>
</evidence>
<organism evidence="4">
    <name type="scientific">Caldithrix abyssi</name>
    <dbReference type="NCBI Taxonomy" id="187145"/>
    <lineage>
        <taxon>Bacteria</taxon>
        <taxon>Pseudomonadati</taxon>
        <taxon>Calditrichota</taxon>
        <taxon>Calditrichia</taxon>
        <taxon>Calditrichales</taxon>
        <taxon>Calditrichaceae</taxon>
        <taxon>Caldithrix</taxon>
    </lineage>
</organism>
<gene>
    <name evidence="4" type="ORF">ENL21_09880</name>
</gene>
<dbReference type="InterPro" id="IPR003439">
    <property type="entry name" value="ABC_transporter-like_ATP-bd"/>
</dbReference>
<dbReference type="EMBL" id="DRTD01000743">
    <property type="protein sequence ID" value="HHE56081.1"/>
    <property type="molecule type" value="Genomic_DNA"/>
</dbReference>
<dbReference type="Pfam" id="PF00005">
    <property type="entry name" value="ABC_tran"/>
    <property type="match status" value="1"/>
</dbReference>
<evidence type="ECO:0000313" key="4">
    <source>
        <dbReference type="EMBL" id="HHE56081.1"/>
    </source>
</evidence>
<dbReference type="InterPro" id="IPR015854">
    <property type="entry name" value="ABC_transpr_LolD-like"/>
</dbReference>
<protein>
    <submittedName>
        <fullName evidence="4">ATP-binding cassette domain-containing protein</fullName>
    </submittedName>
</protein>
<dbReference type="PROSITE" id="PS00211">
    <property type="entry name" value="ABC_TRANSPORTER_1"/>
    <property type="match status" value="1"/>
</dbReference>
<dbReference type="SUPFAM" id="SSF52540">
    <property type="entry name" value="P-loop containing nucleoside triphosphate hydrolases"/>
    <property type="match status" value="1"/>
</dbReference>
<sequence>LIYMDLFPDAGMVIVGNYSSAKIKENQIPYLRRELGVIFQDFKLLPDRNVYENVAFALRVTGVKGAEVKRRVLRVLSEVNVAHRRNLLPQSLSGGEQQRVAIARAIVNEPFIVLADEPTGNLDMQNSLEIMEILGRINRQGTAVLMATHDQSLIEKFPHRVIRIENGRLISE</sequence>
<comment type="caution">
    <text evidence="4">The sequence shown here is derived from an EMBL/GenBank/DDBJ whole genome shotgun (WGS) entry which is preliminary data.</text>
</comment>
<dbReference type="PANTHER" id="PTHR24220">
    <property type="entry name" value="IMPORT ATP-BINDING PROTEIN"/>
    <property type="match status" value="1"/>
</dbReference>
<evidence type="ECO:0000259" key="3">
    <source>
        <dbReference type="PROSITE" id="PS50893"/>
    </source>
</evidence>
<dbReference type="Gene3D" id="3.40.50.300">
    <property type="entry name" value="P-loop containing nucleotide triphosphate hydrolases"/>
    <property type="match status" value="1"/>
</dbReference>
<evidence type="ECO:0000256" key="1">
    <source>
        <dbReference type="ARBA" id="ARBA00022741"/>
    </source>
</evidence>
<keyword evidence="1" id="KW-0547">Nucleotide-binding</keyword>
<keyword evidence="2 4" id="KW-0067">ATP-binding</keyword>
<reference evidence="4" key="1">
    <citation type="journal article" date="2020" name="mSystems">
        <title>Genome- and Community-Level Interaction Insights into Carbon Utilization and Element Cycling Functions of Hydrothermarchaeota in Hydrothermal Sediment.</title>
        <authorList>
            <person name="Zhou Z."/>
            <person name="Liu Y."/>
            <person name="Xu W."/>
            <person name="Pan J."/>
            <person name="Luo Z.H."/>
            <person name="Li M."/>
        </authorList>
    </citation>
    <scope>NUCLEOTIDE SEQUENCE [LARGE SCALE GENOMIC DNA]</scope>
    <source>
        <strain evidence="4">HyVt-76</strain>
    </source>
</reference>
<proteinExistence type="predicted"/>
<dbReference type="GO" id="GO:0005886">
    <property type="term" value="C:plasma membrane"/>
    <property type="evidence" value="ECO:0007669"/>
    <property type="project" value="TreeGrafter"/>
</dbReference>
<dbReference type="GO" id="GO:0016887">
    <property type="term" value="F:ATP hydrolysis activity"/>
    <property type="evidence" value="ECO:0007669"/>
    <property type="project" value="InterPro"/>
</dbReference>
<feature type="domain" description="ABC transporter" evidence="3">
    <location>
        <begin position="1"/>
        <end position="172"/>
    </location>
</feature>
<dbReference type="InterPro" id="IPR027417">
    <property type="entry name" value="P-loop_NTPase"/>
</dbReference>